<keyword evidence="2" id="KW-0547">Nucleotide-binding</keyword>
<keyword evidence="2" id="KW-0067">ATP-binding</keyword>
<dbReference type="InterPro" id="IPR003439">
    <property type="entry name" value="ABC_transporter-like_ATP-bd"/>
</dbReference>
<reference evidence="2 3" key="1">
    <citation type="submission" date="2019-09" db="EMBL/GenBank/DDBJ databases">
        <title>Bacillus ochoae sp. nov., Paenibacillus whitsoniae sp. nov., Paenibacillus spiritus sp. nov. Isolated from the Mars Exploration Rover during spacecraft assembly.</title>
        <authorList>
            <person name="Seuylemezian A."/>
            <person name="Vaishampayan P."/>
        </authorList>
    </citation>
    <scope>NUCLEOTIDE SEQUENCE [LARGE SCALE GENOMIC DNA]</scope>
    <source>
        <strain evidence="2 3">MER_111</strain>
    </source>
</reference>
<evidence type="ECO:0000313" key="2">
    <source>
        <dbReference type="EMBL" id="KAA9005485.1"/>
    </source>
</evidence>
<organism evidence="2 3">
    <name type="scientific">Paenibacillus spiritus</name>
    <dbReference type="NCBI Taxonomy" id="2496557"/>
    <lineage>
        <taxon>Bacteria</taxon>
        <taxon>Bacillati</taxon>
        <taxon>Bacillota</taxon>
        <taxon>Bacilli</taxon>
        <taxon>Bacillales</taxon>
        <taxon>Paenibacillaceae</taxon>
        <taxon>Paenibacillus</taxon>
    </lineage>
</organism>
<dbReference type="OrthoDB" id="2290519at2"/>
<feature type="domain" description="ABC transporter" evidence="1">
    <location>
        <begin position="12"/>
        <end position="55"/>
    </location>
</feature>
<dbReference type="GO" id="GO:0016887">
    <property type="term" value="F:ATP hydrolysis activity"/>
    <property type="evidence" value="ECO:0007669"/>
    <property type="project" value="InterPro"/>
</dbReference>
<protein>
    <submittedName>
        <fullName evidence="2">ATP-binding cassette domain-containing protein</fullName>
    </submittedName>
</protein>
<dbReference type="PANTHER" id="PTHR46743:SF2">
    <property type="entry name" value="TEICHOIC ACIDS EXPORT ATP-BINDING PROTEIN TAGH"/>
    <property type="match status" value="1"/>
</dbReference>
<accession>A0A5J5GBI9</accession>
<evidence type="ECO:0000313" key="3">
    <source>
        <dbReference type="Proteomes" id="UP000367750"/>
    </source>
</evidence>
<dbReference type="GO" id="GO:0005524">
    <property type="term" value="F:ATP binding"/>
    <property type="evidence" value="ECO:0007669"/>
    <property type="project" value="UniProtKB-KW"/>
</dbReference>
<keyword evidence="3" id="KW-1185">Reference proteome</keyword>
<evidence type="ECO:0000259" key="1">
    <source>
        <dbReference type="Pfam" id="PF00005"/>
    </source>
</evidence>
<name>A0A5J5GBI9_9BACL</name>
<dbReference type="Pfam" id="PF00005">
    <property type="entry name" value="ABC_tran"/>
    <property type="match status" value="1"/>
</dbReference>
<dbReference type="InterPro" id="IPR027417">
    <property type="entry name" value="P-loop_NTPase"/>
</dbReference>
<proteinExistence type="predicted"/>
<dbReference type="SUPFAM" id="SSF52540">
    <property type="entry name" value="P-loop containing nucleoside triphosphate hydrolases"/>
    <property type="match status" value="1"/>
</dbReference>
<dbReference type="InterPro" id="IPR050683">
    <property type="entry name" value="Bact_Polysacc_Export_ATP-bd"/>
</dbReference>
<dbReference type="EMBL" id="VYKK01000008">
    <property type="protein sequence ID" value="KAA9005485.1"/>
    <property type="molecule type" value="Genomic_DNA"/>
</dbReference>
<dbReference type="Gene3D" id="3.40.50.300">
    <property type="entry name" value="P-loop containing nucleotide triphosphate hydrolases"/>
    <property type="match status" value="1"/>
</dbReference>
<gene>
    <name evidence="2" type="ORF">F4V43_08430</name>
</gene>
<sequence length="74" mass="8322">MIWEFLVWGSYEDLSLDVNRGEVLAIVGKNGSGKSTLLKLIAGLAKPDHGRIVFQRCLKGYWIVLPSSRIYWGV</sequence>
<dbReference type="Proteomes" id="UP000367750">
    <property type="component" value="Unassembled WGS sequence"/>
</dbReference>
<dbReference type="PANTHER" id="PTHR46743">
    <property type="entry name" value="TEICHOIC ACIDS EXPORT ATP-BINDING PROTEIN TAGH"/>
    <property type="match status" value="1"/>
</dbReference>
<comment type="caution">
    <text evidence="2">The sequence shown here is derived from an EMBL/GenBank/DDBJ whole genome shotgun (WGS) entry which is preliminary data.</text>
</comment>
<dbReference type="AlphaFoldDB" id="A0A5J5GBI9"/>